<dbReference type="GO" id="GO:0005737">
    <property type="term" value="C:cytoplasm"/>
    <property type="evidence" value="ECO:0007669"/>
    <property type="project" value="TreeGrafter"/>
</dbReference>
<accession>A0A8R2JV15</accession>
<dbReference type="InterPro" id="IPR040134">
    <property type="entry name" value="PSMD12/CSN4"/>
</dbReference>
<dbReference type="GO" id="GO:0008541">
    <property type="term" value="C:proteasome regulatory particle, lid subcomplex"/>
    <property type="evidence" value="ECO:0007669"/>
    <property type="project" value="TreeGrafter"/>
</dbReference>
<sequence length="157" mass="17605">MDNVEPLNTDGGRTVKMVVDYTAMCDETIAVAESLASSGKIQEALNTLYMLQKQTINASDLASTTRLMMTIKKLCLEVKEGLSWMKLELEAIMKECSTFNARIQVEQTEFTKLAQRLAQNEEVEGDVTGVASIFQELQVDDSIKTPEEDELLKYNKK</sequence>
<protein>
    <submittedName>
        <fullName evidence="1">Uncharacterized protein</fullName>
    </submittedName>
</protein>
<dbReference type="KEGG" id="api:115032987"/>
<proteinExistence type="predicted"/>
<reference evidence="1" key="2">
    <citation type="submission" date="2022-06" db="UniProtKB">
        <authorList>
            <consortium name="EnsemblMetazoa"/>
        </authorList>
    </citation>
    <scope>IDENTIFICATION</scope>
</reference>
<dbReference type="GeneID" id="115032987"/>
<organism evidence="1 2">
    <name type="scientific">Acyrthosiphon pisum</name>
    <name type="common">Pea aphid</name>
    <dbReference type="NCBI Taxonomy" id="7029"/>
    <lineage>
        <taxon>Eukaryota</taxon>
        <taxon>Metazoa</taxon>
        <taxon>Ecdysozoa</taxon>
        <taxon>Arthropoda</taxon>
        <taxon>Hexapoda</taxon>
        <taxon>Insecta</taxon>
        <taxon>Pterygota</taxon>
        <taxon>Neoptera</taxon>
        <taxon>Paraneoptera</taxon>
        <taxon>Hemiptera</taxon>
        <taxon>Sternorrhyncha</taxon>
        <taxon>Aphidomorpha</taxon>
        <taxon>Aphidoidea</taxon>
        <taxon>Aphididae</taxon>
        <taxon>Macrosiphini</taxon>
        <taxon>Acyrthosiphon</taxon>
    </lineage>
</organism>
<dbReference type="Proteomes" id="UP000007819">
    <property type="component" value="Chromosome X"/>
</dbReference>
<dbReference type="PANTHER" id="PTHR10855">
    <property type="entry name" value="26S PROTEASOME NON-ATPASE REGULATORY SUBUNIT 12/COP9 SIGNALOSOME COMPLEX SUBUNIT 4"/>
    <property type="match status" value="1"/>
</dbReference>
<dbReference type="EnsemblMetazoa" id="XM_029491691.1">
    <property type="protein sequence ID" value="XP_029347551.1"/>
    <property type="gene ID" value="LOC115032987"/>
</dbReference>
<name>A0A8R2JV15_ACYPI</name>
<dbReference type="AlphaFoldDB" id="A0A8R2JV15"/>
<dbReference type="PANTHER" id="PTHR10855:SF1">
    <property type="entry name" value="26S PROTEASOME NON-ATPASE REGULATORY SUBUNIT 12"/>
    <property type="match status" value="1"/>
</dbReference>
<evidence type="ECO:0000313" key="1">
    <source>
        <dbReference type="EnsemblMetazoa" id="XP_029347551.1"/>
    </source>
</evidence>
<evidence type="ECO:0000313" key="2">
    <source>
        <dbReference type="Proteomes" id="UP000007819"/>
    </source>
</evidence>
<dbReference type="RefSeq" id="XP_029347551.1">
    <property type="nucleotide sequence ID" value="XM_029491691.1"/>
</dbReference>
<reference evidence="2" key="1">
    <citation type="submission" date="2010-06" db="EMBL/GenBank/DDBJ databases">
        <authorList>
            <person name="Jiang H."/>
            <person name="Abraham K."/>
            <person name="Ali S."/>
            <person name="Alsbrooks S.L."/>
            <person name="Anim B.N."/>
            <person name="Anosike U.S."/>
            <person name="Attaway T."/>
            <person name="Bandaranaike D.P."/>
            <person name="Battles P.K."/>
            <person name="Bell S.N."/>
            <person name="Bell A.V."/>
            <person name="Beltran B."/>
            <person name="Bickham C."/>
            <person name="Bustamante Y."/>
            <person name="Caleb T."/>
            <person name="Canada A."/>
            <person name="Cardenas V."/>
            <person name="Carter K."/>
            <person name="Chacko J."/>
            <person name="Chandrabose M.N."/>
            <person name="Chavez D."/>
            <person name="Chavez A."/>
            <person name="Chen L."/>
            <person name="Chu H.-S."/>
            <person name="Claassen K.J."/>
            <person name="Cockrell R."/>
            <person name="Collins M."/>
            <person name="Cooper J.A."/>
            <person name="Cree A."/>
            <person name="Curry S.M."/>
            <person name="Da Y."/>
            <person name="Dao M.D."/>
            <person name="Das B."/>
            <person name="Davila M.-L."/>
            <person name="Davy-Carroll L."/>
            <person name="Denson S."/>
            <person name="Dinh H."/>
            <person name="Ebong V.E."/>
            <person name="Edwards J.R."/>
            <person name="Egan A."/>
            <person name="El-Daye J."/>
            <person name="Escobedo L."/>
            <person name="Fernandez S."/>
            <person name="Fernando P.R."/>
            <person name="Flagg N."/>
            <person name="Forbes L.D."/>
            <person name="Fowler R.G."/>
            <person name="Fu Q."/>
            <person name="Gabisi R.A."/>
            <person name="Ganer J."/>
            <person name="Garbino Pronczuk A."/>
            <person name="Garcia R.M."/>
            <person name="Garner T."/>
            <person name="Garrett T.E."/>
            <person name="Gonzalez D.A."/>
            <person name="Hamid H."/>
            <person name="Hawkins E.S."/>
            <person name="Hirani K."/>
            <person name="Hogues M.E."/>
            <person name="Hollins B."/>
            <person name="Hsiao C.-H."/>
            <person name="Jabil R."/>
            <person name="James M.L."/>
            <person name="Jhangiani S.N."/>
            <person name="Johnson B."/>
            <person name="Johnson Q."/>
            <person name="Joshi V."/>
            <person name="Kalu J.B."/>
            <person name="Kam C."/>
            <person name="Kashfia A."/>
            <person name="Keebler J."/>
            <person name="Kisamo H."/>
            <person name="Kovar C.L."/>
            <person name="Lago L.A."/>
            <person name="Lai C.-Y."/>
            <person name="Laidlaw J."/>
            <person name="Lara F."/>
            <person name="Le T.-K."/>
            <person name="Lee S.L."/>
            <person name="Legall F.H."/>
            <person name="Lemon S.J."/>
            <person name="Lewis L.R."/>
            <person name="Li B."/>
            <person name="Liu Y."/>
            <person name="Liu Y.-S."/>
            <person name="Lopez J."/>
            <person name="Lozado R.J."/>
            <person name="Lu J."/>
            <person name="Madu R.C."/>
            <person name="Maheshwari M."/>
            <person name="Maheshwari R."/>
            <person name="Malloy K."/>
            <person name="Martinez E."/>
            <person name="Mathew T."/>
            <person name="Mercado I.C."/>
            <person name="Mercado C."/>
            <person name="Meyer B."/>
            <person name="Montgomery K."/>
            <person name="Morgan M.B."/>
            <person name="Munidasa M."/>
            <person name="Nazareth L.V."/>
            <person name="Nelson J."/>
            <person name="Ng B.M."/>
            <person name="Nguyen N.B."/>
            <person name="Nguyen P.Q."/>
            <person name="Nguyen T."/>
            <person name="Obregon M."/>
            <person name="Okwuonu G.O."/>
            <person name="Onwere C.G."/>
            <person name="Orozco G."/>
            <person name="Parra A."/>
            <person name="Patel S."/>
            <person name="Patil S."/>
            <person name="Perez A."/>
            <person name="Perez Y."/>
            <person name="Pham C."/>
            <person name="Primus E.L."/>
            <person name="Pu L.-L."/>
            <person name="Puazo M."/>
            <person name="Qin X."/>
            <person name="Quiroz J.B."/>
            <person name="Reese J."/>
            <person name="Richards S."/>
            <person name="Rives C.M."/>
            <person name="Robberts R."/>
            <person name="Ruiz S.J."/>
            <person name="Ruiz M.J."/>
            <person name="Santibanez J."/>
            <person name="Schneider B.W."/>
            <person name="Sisson I."/>
            <person name="Smith M."/>
            <person name="Sodergren E."/>
            <person name="Song X.-Z."/>
            <person name="Song B.B."/>
            <person name="Summersgill H."/>
            <person name="Thelus R."/>
            <person name="Thornton R.D."/>
            <person name="Trejos Z.Y."/>
            <person name="Usmani K."/>
            <person name="Vattathil S."/>
            <person name="Villasana D."/>
            <person name="Walker D.L."/>
            <person name="Wang S."/>
            <person name="Wang K."/>
            <person name="White C.S."/>
            <person name="Williams A.C."/>
            <person name="Williamson J."/>
            <person name="Wilson K."/>
            <person name="Woghiren I.O."/>
            <person name="Woodworth J.R."/>
            <person name="Worley K.C."/>
            <person name="Wright R.A."/>
            <person name="Wu W."/>
            <person name="Young L."/>
            <person name="Zhang L."/>
            <person name="Zhang J."/>
            <person name="Zhu Y."/>
            <person name="Muzny D.M."/>
            <person name="Weinstock G."/>
            <person name="Gibbs R.A."/>
        </authorList>
    </citation>
    <scope>NUCLEOTIDE SEQUENCE [LARGE SCALE GENOMIC DNA]</scope>
    <source>
        <strain evidence="2">LSR1</strain>
    </source>
</reference>
<keyword evidence="2" id="KW-1185">Reference proteome</keyword>
<dbReference type="OrthoDB" id="268763at2759"/>